<dbReference type="RefSeq" id="WP_113765542.1">
    <property type="nucleotide sequence ID" value="NZ_LVYK01000022.1"/>
</dbReference>
<dbReference type="Gene3D" id="1.10.10.60">
    <property type="entry name" value="Homeodomain-like"/>
    <property type="match status" value="1"/>
</dbReference>
<dbReference type="InterPro" id="IPR032687">
    <property type="entry name" value="AraC-type_N"/>
</dbReference>
<dbReference type="PANTHER" id="PTHR47894">
    <property type="entry name" value="HTH-TYPE TRANSCRIPTIONAL REGULATOR GADX"/>
    <property type="match status" value="1"/>
</dbReference>
<keyword evidence="1" id="KW-0805">Transcription regulation</keyword>
<organism evidence="5 6">
    <name type="scientific">Priestia endophytica</name>
    <dbReference type="NCBI Taxonomy" id="135735"/>
    <lineage>
        <taxon>Bacteria</taxon>
        <taxon>Bacillati</taxon>
        <taxon>Bacillota</taxon>
        <taxon>Bacilli</taxon>
        <taxon>Bacillales</taxon>
        <taxon>Bacillaceae</taxon>
        <taxon>Priestia</taxon>
    </lineage>
</organism>
<dbReference type="InterPro" id="IPR009057">
    <property type="entry name" value="Homeodomain-like_sf"/>
</dbReference>
<comment type="caution">
    <text evidence="5">The sequence shown here is derived from an EMBL/GenBank/DDBJ whole genome shotgun (WGS) entry which is preliminary data.</text>
</comment>
<evidence type="ECO:0000256" key="2">
    <source>
        <dbReference type="ARBA" id="ARBA00023125"/>
    </source>
</evidence>
<dbReference type="GO" id="GO:0005829">
    <property type="term" value="C:cytosol"/>
    <property type="evidence" value="ECO:0007669"/>
    <property type="project" value="TreeGrafter"/>
</dbReference>
<evidence type="ECO:0000259" key="4">
    <source>
        <dbReference type="PROSITE" id="PS01124"/>
    </source>
</evidence>
<geneLocation type="plasmid" evidence="5">
    <name>pBEH1</name>
</geneLocation>
<evidence type="ECO:0000256" key="1">
    <source>
        <dbReference type="ARBA" id="ARBA00023015"/>
    </source>
</evidence>
<dbReference type="AlphaFoldDB" id="A0AAX1Q9K7"/>
<dbReference type="Pfam" id="PF12625">
    <property type="entry name" value="Arabinose_bd"/>
    <property type="match status" value="1"/>
</dbReference>
<dbReference type="InterPro" id="IPR018060">
    <property type="entry name" value="HTH_AraC"/>
</dbReference>
<name>A0AAX1Q9K7_9BACI</name>
<accession>A0AAX1Q9K7</accession>
<proteinExistence type="predicted"/>
<keyword evidence="5" id="KW-0614">Plasmid</keyword>
<reference evidence="5 6" key="1">
    <citation type="submission" date="2016-03" db="EMBL/GenBank/DDBJ databases">
        <title>Comparison of Bacillus endophyticus and B. anthracis characteristics using whole genome sequence analysis and microbiological techniques.</title>
        <authorList>
            <person name="Lekota K.E."/>
            <person name="Mafofo J."/>
            <person name="Rees J."/>
            <person name="Muchadeyi F.C."/>
            <person name="Madoroba E."/>
            <person name="Van Heerden H."/>
        </authorList>
    </citation>
    <scope>NUCLEOTIDE SEQUENCE [LARGE SCALE GENOMIC DNA]</scope>
    <source>
        <strain evidence="5 6">3631_10C</strain>
        <plasmid evidence="5">pBEH1</plasmid>
    </source>
</reference>
<dbReference type="PANTHER" id="PTHR47894:SF1">
    <property type="entry name" value="HTH-TYPE TRANSCRIPTIONAL REGULATOR VQSM"/>
    <property type="match status" value="1"/>
</dbReference>
<dbReference type="GO" id="GO:0000976">
    <property type="term" value="F:transcription cis-regulatory region binding"/>
    <property type="evidence" value="ECO:0007669"/>
    <property type="project" value="TreeGrafter"/>
</dbReference>
<dbReference type="GO" id="GO:0003700">
    <property type="term" value="F:DNA-binding transcription factor activity"/>
    <property type="evidence" value="ECO:0007669"/>
    <property type="project" value="InterPro"/>
</dbReference>
<sequence length="350" mass="40315">MTSNTFDRLKIPSGFWTELHQIGITGQDVLRKAHLPLTLLVEPVVVTTSQYFSIWHAISKLIDDPVSGIIKLITNSKIAQWPPSLLASYHARNYRDALNRMARYKQLCAPERFRITEEGQRCTIELEWLYTDQSEPPMLVYNTFVALLEIGRRATDQPLKARLVELSHPLGDVKALEDYFGCNIQFGGASNRLTLHRSDLDRHFVSYNAELLDILIPALDQTLEEQKRSKSITEIVKWLMKRNLEGGRPDIQTIANELGMSERTLQRRLTGEGTNFKLLLTEARRDQARKYLTDPSLDIKEVAFLLGYEDQNSFYRAFRLWEDDTPSNWRTTRLGVDSITESRVDIPPIH</sequence>
<dbReference type="PROSITE" id="PS01124">
    <property type="entry name" value="HTH_ARAC_FAMILY_2"/>
    <property type="match status" value="1"/>
</dbReference>
<evidence type="ECO:0000313" key="5">
    <source>
        <dbReference type="EMBL" id="RAS77282.1"/>
    </source>
</evidence>
<evidence type="ECO:0000313" key="6">
    <source>
        <dbReference type="Proteomes" id="UP000250174"/>
    </source>
</evidence>
<dbReference type="Proteomes" id="UP000250174">
    <property type="component" value="Unassembled WGS sequence"/>
</dbReference>
<dbReference type="EMBL" id="LVYK01000022">
    <property type="protein sequence ID" value="RAS77282.1"/>
    <property type="molecule type" value="Genomic_DNA"/>
</dbReference>
<dbReference type="Pfam" id="PF12833">
    <property type="entry name" value="HTH_18"/>
    <property type="match status" value="1"/>
</dbReference>
<gene>
    <name evidence="5" type="ORF">A3864_12170</name>
</gene>
<keyword evidence="3" id="KW-0804">Transcription</keyword>
<evidence type="ECO:0000256" key="3">
    <source>
        <dbReference type="ARBA" id="ARBA00023163"/>
    </source>
</evidence>
<dbReference type="SMART" id="SM00342">
    <property type="entry name" value="HTH_ARAC"/>
    <property type="match status" value="1"/>
</dbReference>
<feature type="domain" description="HTH araC/xylS-type" evidence="4">
    <location>
        <begin position="234"/>
        <end position="332"/>
    </location>
</feature>
<dbReference type="SUPFAM" id="SSF46689">
    <property type="entry name" value="Homeodomain-like"/>
    <property type="match status" value="1"/>
</dbReference>
<protein>
    <submittedName>
        <fullName evidence="5">AraC family transcriptional regulator</fullName>
    </submittedName>
</protein>
<keyword evidence="2" id="KW-0238">DNA-binding</keyword>